<dbReference type="KEGG" id="tet:TTHERM_000644629"/>
<reference evidence="2" key="1">
    <citation type="journal article" date="2006" name="PLoS Biol.">
        <title>Macronuclear genome sequence of the ciliate Tetrahymena thermophila, a model eukaryote.</title>
        <authorList>
            <person name="Eisen J.A."/>
            <person name="Coyne R.S."/>
            <person name="Wu M."/>
            <person name="Wu D."/>
            <person name="Thiagarajan M."/>
            <person name="Wortman J.R."/>
            <person name="Badger J.H."/>
            <person name="Ren Q."/>
            <person name="Amedeo P."/>
            <person name="Jones K.M."/>
            <person name="Tallon L.J."/>
            <person name="Delcher A.L."/>
            <person name="Salzberg S.L."/>
            <person name="Silva J.C."/>
            <person name="Haas B.J."/>
            <person name="Majoros W.H."/>
            <person name="Farzad M."/>
            <person name="Carlton J.M."/>
            <person name="Smith R.K. Jr."/>
            <person name="Garg J."/>
            <person name="Pearlman R.E."/>
            <person name="Karrer K.M."/>
            <person name="Sun L."/>
            <person name="Manning G."/>
            <person name="Elde N.C."/>
            <person name="Turkewitz A.P."/>
            <person name="Asai D.J."/>
            <person name="Wilkes D.E."/>
            <person name="Wang Y."/>
            <person name="Cai H."/>
            <person name="Collins K."/>
            <person name="Stewart B.A."/>
            <person name="Lee S.R."/>
            <person name="Wilamowska K."/>
            <person name="Weinberg Z."/>
            <person name="Ruzzo W.L."/>
            <person name="Wloga D."/>
            <person name="Gaertig J."/>
            <person name="Frankel J."/>
            <person name="Tsao C.-C."/>
            <person name="Gorovsky M.A."/>
            <person name="Keeling P.J."/>
            <person name="Waller R.F."/>
            <person name="Patron N.J."/>
            <person name="Cherry J.M."/>
            <person name="Stover N.A."/>
            <person name="Krieger C.J."/>
            <person name="del Toro C."/>
            <person name="Ryder H.F."/>
            <person name="Williamson S.C."/>
            <person name="Barbeau R.A."/>
            <person name="Hamilton E.P."/>
            <person name="Orias E."/>
        </authorList>
    </citation>
    <scope>NUCLEOTIDE SEQUENCE [LARGE SCALE GENOMIC DNA]</scope>
    <source>
        <strain evidence="2">SB210</strain>
    </source>
</reference>
<evidence type="ECO:0000313" key="1">
    <source>
        <dbReference type="EMBL" id="EWS74525.1"/>
    </source>
</evidence>
<accession>W7X586</accession>
<dbReference type="GeneID" id="24439983"/>
<protein>
    <submittedName>
        <fullName evidence="1">Uncharacterized protein</fullName>
    </submittedName>
</protein>
<dbReference type="InParanoid" id="W7X586"/>
<dbReference type="Proteomes" id="UP000009168">
    <property type="component" value="Unassembled WGS sequence"/>
</dbReference>
<dbReference type="RefSeq" id="XP_012652955.1">
    <property type="nucleotide sequence ID" value="XM_012797501.1"/>
</dbReference>
<organism evidence="1 2">
    <name type="scientific">Tetrahymena thermophila (strain SB210)</name>
    <dbReference type="NCBI Taxonomy" id="312017"/>
    <lineage>
        <taxon>Eukaryota</taxon>
        <taxon>Sar</taxon>
        <taxon>Alveolata</taxon>
        <taxon>Ciliophora</taxon>
        <taxon>Intramacronucleata</taxon>
        <taxon>Oligohymenophorea</taxon>
        <taxon>Hymenostomatida</taxon>
        <taxon>Tetrahymenina</taxon>
        <taxon>Tetrahymenidae</taxon>
        <taxon>Tetrahymena</taxon>
    </lineage>
</organism>
<evidence type="ECO:0000313" key="2">
    <source>
        <dbReference type="Proteomes" id="UP000009168"/>
    </source>
</evidence>
<keyword evidence="2" id="KW-1185">Reference proteome</keyword>
<proteinExistence type="predicted"/>
<gene>
    <name evidence="1" type="ORF">TTHERM_000644629</name>
</gene>
<dbReference type="AlphaFoldDB" id="W7X586"/>
<dbReference type="EMBL" id="GG662707">
    <property type="protein sequence ID" value="EWS74525.1"/>
    <property type="molecule type" value="Genomic_DNA"/>
</dbReference>
<name>W7X586_TETTS</name>
<sequence>MIRTAIEVSKSIKHNNKQIYYLFIQSVKIFSKKQQIVLVSGYIFQIQNKMFKIISLCYQQIIFLNHIKIQNNDKNVVRKLIEKKKNLWWQLPFPFSIFSQIKKVFFYFNSNQKTNKIILIIFLILVKGRVKNS</sequence>